<reference evidence="1 2" key="1">
    <citation type="submission" date="2021-07" db="EMBL/GenBank/DDBJ databases">
        <title>Sphingomonas sp.</title>
        <authorList>
            <person name="Feng G."/>
            <person name="Li J."/>
            <person name="Pan M."/>
        </authorList>
    </citation>
    <scope>NUCLEOTIDE SEQUENCE [LARGE SCALE GENOMIC DNA]</scope>
    <source>
        <strain evidence="1 2">RRHST34</strain>
    </source>
</reference>
<dbReference type="RefSeq" id="WP_219749154.1">
    <property type="nucleotide sequence ID" value="NZ_JAHXZN010000004.1"/>
</dbReference>
<dbReference type="Pfam" id="PF14384">
    <property type="entry name" value="BrnA_antitoxin"/>
    <property type="match status" value="1"/>
</dbReference>
<keyword evidence="2" id="KW-1185">Reference proteome</keyword>
<name>A0ABS7BQ93_9SPHN</name>
<dbReference type="EMBL" id="JAHXZN010000004">
    <property type="protein sequence ID" value="MBW6531787.1"/>
    <property type="molecule type" value="Genomic_DNA"/>
</dbReference>
<comment type="caution">
    <text evidence="1">The sequence shown here is derived from an EMBL/GenBank/DDBJ whole genome shotgun (WGS) entry which is preliminary data.</text>
</comment>
<evidence type="ECO:0000313" key="1">
    <source>
        <dbReference type="EMBL" id="MBW6531787.1"/>
    </source>
</evidence>
<evidence type="ECO:0000313" key="2">
    <source>
        <dbReference type="Proteomes" id="UP000759103"/>
    </source>
</evidence>
<sequence length="84" mass="9304">MSDRPEIDDVVFDDDNPEWTEADFARARPVEELPFAAAFSRSAAPAPDTIMVMIPLPRDVVDTFRATGDGWEARMAAVLRAARP</sequence>
<protein>
    <submittedName>
        <fullName evidence="1">BrnA antitoxin family protein</fullName>
    </submittedName>
</protein>
<organism evidence="1 2">
    <name type="scientific">Sphingomonas citri</name>
    <dbReference type="NCBI Taxonomy" id="2862499"/>
    <lineage>
        <taxon>Bacteria</taxon>
        <taxon>Pseudomonadati</taxon>
        <taxon>Pseudomonadota</taxon>
        <taxon>Alphaproteobacteria</taxon>
        <taxon>Sphingomonadales</taxon>
        <taxon>Sphingomonadaceae</taxon>
        <taxon>Sphingomonas</taxon>
    </lineage>
</organism>
<dbReference type="Proteomes" id="UP000759103">
    <property type="component" value="Unassembled WGS sequence"/>
</dbReference>
<accession>A0ABS7BQ93</accession>
<gene>
    <name evidence="1" type="ORF">KZ820_13665</name>
</gene>
<proteinExistence type="predicted"/>
<dbReference type="InterPro" id="IPR025528">
    <property type="entry name" value="BrnA_antitoxin"/>
</dbReference>